<keyword evidence="11" id="KW-0966">Cell projection</keyword>
<dbReference type="GO" id="GO:0005930">
    <property type="term" value="C:axoneme"/>
    <property type="evidence" value="ECO:0007669"/>
    <property type="project" value="UniProtKB-SubCell"/>
</dbReference>
<feature type="region of interest" description="Disordered" evidence="12">
    <location>
        <begin position="306"/>
        <end position="345"/>
    </location>
</feature>
<accession>A0A5J4VC33</accession>
<evidence type="ECO:0000256" key="7">
    <source>
        <dbReference type="ARBA" id="ARBA00023054"/>
    </source>
</evidence>
<comment type="caution">
    <text evidence="16">The sequence shown here is derived from an EMBL/GenBank/DDBJ whole genome shotgun (WGS) entry which is preliminary data.</text>
</comment>
<keyword evidence="5" id="KW-0067">ATP-binding</keyword>
<dbReference type="InterPro" id="IPR043157">
    <property type="entry name" value="Dynein_AAA1S"/>
</dbReference>
<evidence type="ECO:0000259" key="15">
    <source>
        <dbReference type="Pfam" id="PF17852"/>
    </source>
</evidence>
<dbReference type="Gene3D" id="1.20.140.100">
    <property type="entry name" value="Dynein heavy chain, N-terminal domain 2"/>
    <property type="match status" value="1"/>
</dbReference>
<evidence type="ECO:0000256" key="6">
    <source>
        <dbReference type="ARBA" id="ARBA00023017"/>
    </source>
</evidence>
<evidence type="ECO:0000256" key="8">
    <source>
        <dbReference type="ARBA" id="ARBA00023069"/>
    </source>
</evidence>
<feature type="domain" description="Dynein heavy chain AAA 5 extension" evidence="15">
    <location>
        <begin position="862"/>
        <end position="980"/>
    </location>
</feature>
<dbReference type="GO" id="GO:0030286">
    <property type="term" value="C:dynein complex"/>
    <property type="evidence" value="ECO:0007669"/>
    <property type="project" value="UniProtKB-KW"/>
</dbReference>
<organism evidence="16 17">
    <name type="scientific">Streblomastix strix</name>
    <dbReference type="NCBI Taxonomy" id="222440"/>
    <lineage>
        <taxon>Eukaryota</taxon>
        <taxon>Metamonada</taxon>
        <taxon>Preaxostyla</taxon>
        <taxon>Oxymonadida</taxon>
        <taxon>Streblomastigidae</taxon>
        <taxon>Streblomastix</taxon>
    </lineage>
</organism>
<dbReference type="Gene3D" id="1.20.58.1120">
    <property type="match status" value="1"/>
</dbReference>
<keyword evidence="4" id="KW-0547">Nucleotide-binding</keyword>
<feature type="non-terminal residue" evidence="16">
    <location>
        <position position="1135"/>
    </location>
</feature>
<dbReference type="Pfam" id="PF17852">
    <property type="entry name" value="Dynein_AAA_lid"/>
    <property type="match status" value="1"/>
</dbReference>
<dbReference type="PANTHER" id="PTHR45703:SF32">
    <property type="entry name" value="DYNEINS HEAVY CHAIN"/>
    <property type="match status" value="1"/>
</dbReference>
<dbReference type="Gene3D" id="3.40.50.300">
    <property type="entry name" value="P-loop containing nucleotide triphosphate hydrolases"/>
    <property type="match status" value="3"/>
</dbReference>
<evidence type="ECO:0000256" key="5">
    <source>
        <dbReference type="ARBA" id="ARBA00022840"/>
    </source>
</evidence>
<feature type="domain" description="Dynein heavy chain linker" evidence="13">
    <location>
        <begin position="2"/>
        <end position="178"/>
    </location>
</feature>
<dbReference type="GO" id="GO:0005874">
    <property type="term" value="C:microtubule"/>
    <property type="evidence" value="ECO:0007669"/>
    <property type="project" value="UniProtKB-KW"/>
</dbReference>
<evidence type="ECO:0000313" key="16">
    <source>
        <dbReference type="EMBL" id="KAA6380089.1"/>
    </source>
</evidence>
<dbReference type="Pfam" id="PF12775">
    <property type="entry name" value="AAA_7"/>
    <property type="match status" value="1"/>
</dbReference>
<dbReference type="OrthoDB" id="447173at2759"/>
<keyword evidence="3" id="KW-0493">Microtubule</keyword>
<evidence type="ECO:0000259" key="14">
    <source>
        <dbReference type="Pfam" id="PF12774"/>
    </source>
</evidence>
<keyword evidence="10" id="KW-0206">Cytoskeleton</keyword>
<dbReference type="InterPro" id="IPR013602">
    <property type="entry name" value="Dynein_heavy_linker"/>
</dbReference>
<gene>
    <name evidence="16" type="ORF">EZS28_024384</name>
</gene>
<dbReference type="Gene3D" id="1.10.8.710">
    <property type="match status" value="1"/>
</dbReference>
<dbReference type="GO" id="GO:0051959">
    <property type="term" value="F:dynein light intermediate chain binding"/>
    <property type="evidence" value="ECO:0007669"/>
    <property type="project" value="InterPro"/>
</dbReference>
<dbReference type="GO" id="GO:0007018">
    <property type="term" value="P:microtubule-based movement"/>
    <property type="evidence" value="ECO:0007669"/>
    <property type="project" value="InterPro"/>
</dbReference>
<dbReference type="GO" id="GO:0005524">
    <property type="term" value="F:ATP binding"/>
    <property type="evidence" value="ECO:0007669"/>
    <property type="project" value="UniProtKB-KW"/>
</dbReference>
<name>A0A5J4VC33_9EUKA</name>
<evidence type="ECO:0000256" key="1">
    <source>
        <dbReference type="ARBA" id="ARBA00004430"/>
    </source>
</evidence>
<feature type="non-terminal residue" evidence="16">
    <location>
        <position position="1"/>
    </location>
</feature>
<keyword evidence="9" id="KW-0505">Motor protein</keyword>
<evidence type="ECO:0000256" key="9">
    <source>
        <dbReference type="ARBA" id="ARBA00023175"/>
    </source>
</evidence>
<dbReference type="InterPro" id="IPR042228">
    <property type="entry name" value="Dynein_linker_3"/>
</dbReference>
<dbReference type="Gene3D" id="1.10.472.130">
    <property type="match status" value="1"/>
</dbReference>
<dbReference type="Proteomes" id="UP000324800">
    <property type="component" value="Unassembled WGS sequence"/>
</dbReference>
<keyword evidence="2" id="KW-0963">Cytoplasm</keyword>
<sequence>AQKEWLQLASIFGVSEDMRRQMAKEARDFSNVNAEWERIVKQILADKLVLHTSQIPQIVIRCTDVQKKLEIIKNSLNKFLEDKRMLFPRFYFLSDDDLLKILGHARDPQAVRPHLKKCFCSLNDLYFASERKATKMYSLEGEEVSLSRQLNASGAVEAWLAELENIMCETIRKEIMNCHNELVNTYKGKKREWILNNKLQMLLAAGQIYWTAQIENVLNNAKLIKNEIKRLRIEQQILLNLLTKIISTERLSFLDRLKLVSLITIEDHAREVLHDLAHNRVKSTDEFLWKQQLKFYKRNIQIPIYAPPTQQQGPQGPGGPGAGASLKGGAPDNQPPPQQLGPPEDHVIVESTNWQFRYGYEYLGCTERLVITPLTDRCYTTLVTAMYLKLGGNPQGPAGTGKTETVKDLSKALGMYCIIFNCSEGLDQNSMGRMFSGLAQCGAWSCFDEFNRIGVEVLSVVAQQLQEVMGALEASLTNFLFEGKQIPIKESCGVFVTMNPGYAGRSELPDNLKALFRPVAMMVPDSAMIARIRLYSEGFRDSSSLDQKVDTLYQLSMQQLSRQSHYDWGLRAIKSVLVTAGTYHRQASDQSEDVVLYRACMNMNFPKLLADDLRLFQGLLNDLFPNVSLPQTTSSVFIDNIKETIKESPEHWQQHQPLLNKILQFSETKDIRHGVMIVGQSGSYKSTVWKILQRAKIRLNAQNIVIDPLNDPNTIYPKVQTNILNPKAVTNDELFGYFDKTPEWHDGIVSNLVMRAANETTLDEKWIVFDGPVDTLWIESMNSVLDDSKVLTLTNQARITFPTQVSFVFEVEDLQEASPATVSRCGIIFMDAAEFGYIPYFQAWIQGKDKYGEKYSKMADYLRRMIEKNFPKALKVRSESCKELIKTSDLNSAKSFTRLYDALATKENGLDLDNAELNTNRCMDMMFVFCLVWSVGATIDDASRKVFDEFVHSLDPSIPPQETVYEYCFDISKLAWMQWEARFPIANWKPAPDMPYHRILVPTVDTVRHEYLIKALTKNAYNVLMIGTTGTGKSAMATALLGALNEKQWIPLSINFSAQTLSSQVQETIESRTDKRGKKYSPIGGKRMMTFIDDLNMPAHDTYHSQPPLEILRQWIDYSGWYNRKDKETSFILVQ</sequence>
<dbReference type="AlphaFoldDB" id="A0A5J4VC33"/>
<feature type="domain" description="Dynein heavy chain hydrolytic ATP-binding dynein motor region" evidence="14">
    <location>
        <begin position="358"/>
        <end position="686"/>
    </location>
</feature>
<dbReference type="SUPFAM" id="SSF52540">
    <property type="entry name" value="P-loop containing nucleoside triphosphate hydrolases"/>
    <property type="match status" value="3"/>
</dbReference>
<keyword evidence="6" id="KW-0243">Dynein</keyword>
<reference evidence="16 17" key="1">
    <citation type="submission" date="2019-03" db="EMBL/GenBank/DDBJ databases">
        <title>Single cell metagenomics reveals metabolic interactions within the superorganism composed of flagellate Streblomastix strix and complex community of Bacteroidetes bacteria on its surface.</title>
        <authorList>
            <person name="Treitli S.C."/>
            <person name="Kolisko M."/>
            <person name="Husnik F."/>
            <person name="Keeling P."/>
            <person name="Hampl V."/>
        </authorList>
    </citation>
    <scope>NUCLEOTIDE SEQUENCE [LARGE SCALE GENOMIC DNA]</scope>
    <source>
        <strain evidence="16">ST1C</strain>
    </source>
</reference>
<dbReference type="FunFam" id="1.10.8.710:FF:000001">
    <property type="entry name" value="Dynein axonemal heavy chain 2"/>
    <property type="match status" value="1"/>
</dbReference>
<dbReference type="FunFam" id="3.20.180.20:FF:000003">
    <property type="entry name" value="Dynein heavy chain 12, axonemal"/>
    <property type="match status" value="1"/>
</dbReference>
<keyword evidence="8" id="KW-0969">Cilium</keyword>
<dbReference type="PANTHER" id="PTHR45703">
    <property type="entry name" value="DYNEIN HEAVY CHAIN"/>
    <property type="match status" value="1"/>
</dbReference>
<evidence type="ECO:0000256" key="10">
    <source>
        <dbReference type="ARBA" id="ARBA00023212"/>
    </source>
</evidence>
<evidence type="ECO:0000256" key="3">
    <source>
        <dbReference type="ARBA" id="ARBA00022701"/>
    </source>
</evidence>
<evidence type="ECO:0000256" key="11">
    <source>
        <dbReference type="ARBA" id="ARBA00023273"/>
    </source>
</evidence>
<keyword evidence="7" id="KW-0175">Coiled coil</keyword>
<dbReference type="Pfam" id="PF08393">
    <property type="entry name" value="DHC_N2"/>
    <property type="match status" value="1"/>
</dbReference>
<dbReference type="InterPro" id="IPR041466">
    <property type="entry name" value="Dynein_AAA5_ext"/>
</dbReference>
<evidence type="ECO:0000259" key="13">
    <source>
        <dbReference type="Pfam" id="PF08393"/>
    </source>
</evidence>
<dbReference type="FunFam" id="3.40.50.300:FF:000044">
    <property type="entry name" value="Dynein heavy chain 5, axonemal"/>
    <property type="match status" value="1"/>
</dbReference>
<dbReference type="GO" id="GO:0045505">
    <property type="term" value="F:dynein intermediate chain binding"/>
    <property type="evidence" value="ECO:0007669"/>
    <property type="project" value="InterPro"/>
</dbReference>
<evidence type="ECO:0000313" key="17">
    <source>
        <dbReference type="Proteomes" id="UP000324800"/>
    </source>
</evidence>
<proteinExistence type="predicted"/>
<dbReference type="InterPro" id="IPR027417">
    <property type="entry name" value="P-loop_NTPase"/>
</dbReference>
<dbReference type="EMBL" id="SNRW01008103">
    <property type="protein sequence ID" value="KAA6380089.1"/>
    <property type="molecule type" value="Genomic_DNA"/>
</dbReference>
<dbReference type="Gene3D" id="3.20.180.20">
    <property type="entry name" value="Dynein heavy chain, N-terminal domain 2"/>
    <property type="match status" value="1"/>
</dbReference>
<evidence type="ECO:0000256" key="12">
    <source>
        <dbReference type="SAM" id="MobiDB-lite"/>
    </source>
</evidence>
<comment type="subcellular location">
    <subcellularLocation>
        <location evidence="1">Cytoplasm</location>
        <location evidence="1">Cytoskeleton</location>
        <location evidence="1">Cilium axoneme</location>
    </subcellularLocation>
</comment>
<evidence type="ECO:0000256" key="2">
    <source>
        <dbReference type="ARBA" id="ARBA00022490"/>
    </source>
</evidence>
<protein>
    <submittedName>
        <fullName evidence="16">Putative Dynein heavy chain</fullName>
    </submittedName>
</protein>
<dbReference type="InterPro" id="IPR026983">
    <property type="entry name" value="DHC"/>
</dbReference>
<evidence type="ECO:0000256" key="4">
    <source>
        <dbReference type="ARBA" id="ARBA00022741"/>
    </source>
</evidence>
<dbReference type="InterPro" id="IPR035699">
    <property type="entry name" value="AAA_6"/>
</dbReference>
<dbReference type="InterPro" id="IPR042222">
    <property type="entry name" value="Dynein_2_N"/>
</dbReference>
<dbReference type="Pfam" id="PF12774">
    <property type="entry name" value="AAA_6"/>
    <property type="match status" value="1"/>
</dbReference>